<evidence type="ECO:0000313" key="1">
    <source>
        <dbReference type="EMBL" id="KCZ89018.1"/>
    </source>
</evidence>
<dbReference type="eggNOG" id="ENOG50319C3">
    <property type="taxonomic scope" value="Bacteria"/>
</dbReference>
<reference evidence="1 2" key="1">
    <citation type="journal article" date="2014" name="Antonie Van Leeuwenhoek">
        <title>Hyphomonas beringensis sp. nov. and Hyphomonas chukchiensis sp. nov., isolated from surface seawater of the Bering Sea and Chukchi Sea.</title>
        <authorList>
            <person name="Li C."/>
            <person name="Lai Q."/>
            <person name="Li G."/>
            <person name="Dong C."/>
            <person name="Wang J."/>
            <person name="Liao Y."/>
            <person name="Shao Z."/>
        </authorList>
    </citation>
    <scope>NUCLEOTIDE SEQUENCE [LARGE SCALE GENOMIC DNA]</scope>
    <source>
        <strain evidence="1 2">VP2</strain>
    </source>
</reference>
<evidence type="ECO:0000313" key="2">
    <source>
        <dbReference type="Proteomes" id="UP000024816"/>
    </source>
</evidence>
<proteinExistence type="predicted"/>
<sequence>MAIKPRLFGTKKPDGPDLGRIQRTLQQSNIPIASRTDHQNLSREKRAQVYREAAVAYDSGYRRKGVVLDYTAKGARLRFPTNEKLPPTVYLYARAVGLEGPARVVWQHNSEAGLAMEV</sequence>
<gene>
    <name evidence="1" type="ORF">HJA_06972</name>
</gene>
<evidence type="ECO:0008006" key="3">
    <source>
        <dbReference type="Google" id="ProtNLM"/>
    </source>
</evidence>
<dbReference type="OrthoDB" id="7619992at2"/>
<accession>A0A059FEU8</accession>
<dbReference type="RefSeq" id="WP_035580084.1">
    <property type="nucleotide sequence ID" value="NZ_ARYJ01000004.1"/>
</dbReference>
<comment type="caution">
    <text evidence="1">The sequence shown here is derived from an EMBL/GenBank/DDBJ whole genome shotgun (WGS) entry which is preliminary data.</text>
</comment>
<dbReference type="AlphaFoldDB" id="A0A059FEU8"/>
<dbReference type="EMBL" id="ARYJ01000004">
    <property type="protein sequence ID" value="KCZ89018.1"/>
    <property type="molecule type" value="Genomic_DNA"/>
</dbReference>
<name>A0A059FEU8_9PROT</name>
<keyword evidence="2" id="KW-1185">Reference proteome</keyword>
<organism evidence="1 2">
    <name type="scientific">Hyphomonas jannaschiana VP2</name>
    <dbReference type="NCBI Taxonomy" id="1280952"/>
    <lineage>
        <taxon>Bacteria</taxon>
        <taxon>Pseudomonadati</taxon>
        <taxon>Pseudomonadota</taxon>
        <taxon>Alphaproteobacteria</taxon>
        <taxon>Hyphomonadales</taxon>
        <taxon>Hyphomonadaceae</taxon>
        <taxon>Hyphomonas</taxon>
    </lineage>
</organism>
<dbReference type="SUPFAM" id="SSF141371">
    <property type="entry name" value="PilZ domain-like"/>
    <property type="match status" value="1"/>
</dbReference>
<dbReference type="PATRIC" id="fig|1280952.3.peg.1385"/>
<dbReference type="Proteomes" id="UP000024816">
    <property type="component" value="Unassembled WGS sequence"/>
</dbReference>
<dbReference type="STRING" id="1280952.HJA_06972"/>
<protein>
    <recommendedName>
        <fullName evidence="3">PilZ domain-containing protein</fullName>
    </recommendedName>
</protein>